<evidence type="ECO:0000256" key="3">
    <source>
        <dbReference type="ARBA" id="ARBA00022692"/>
    </source>
</evidence>
<evidence type="ECO:0008006" key="10">
    <source>
        <dbReference type="Google" id="ProtNLM"/>
    </source>
</evidence>
<reference evidence="8 9" key="1">
    <citation type="submission" date="2017-10" db="EMBL/GenBank/DDBJ databases">
        <title>Bifidobacterium xylocopum sp. nov. and Bifidobacterium aemilianum sp. nov., from the carpenter bee (Xylocopa violacea) digestive tract.</title>
        <authorList>
            <person name="Alberoni D."/>
            <person name="Baffoni L."/>
            <person name="Di Gioia D."/>
            <person name="Gaggia F."/>
            <person name="Biavati B."/>
        </authorList>
    </citation>
    <scope>NUCLEOTIDE SEQUENCE [LARGE SCALE GENOMIC DNA]</scope>
    <source>
        <strain evidence="8 9">XV2</strain>
    </source>
</reference>
<dbReference type="OrthoDB" id="9793828at2"/>
<comment type="caution">
    <text evidence="8">The sequence shown here is derived from an EMBL/GenBank/DDBJ whole genome shotgun (WGS) entry which is preliminary data.</text>
</comment>
<dbReference type="GO" id="GO:0016020">
    <property type="term" value="C:membrane"/>
    <property type="evidence" value="ECO:0007669"/>
    <property type="project" value="UniProtKB-SubCell"/>
</dbReference>
<organism evidence="8 9">
    <name type="scientific">Bifidobacterium xylocopae</name>
    <dbReference type="NCBI Taxonomy" id="2493119"/>
    <lineage>
        <taxon>Bacteria</taxon>
        <taxon>Bacillati</taxon>
        <taxon>Actinomycetota</taxon>
        <taxon>Actinomycetes</taxon>
        <taxon>Bifidobacteriales</taxon>
        <taxon>Bifidobacteriaceae</taxon>
        <taxon>Bifidobacterium</taxon>
    </lineage>
</organism>
<dbReference type="Pfam" id="PF01027">
    <property type="entry name" value="Bax1-I"/>
    <property type="match status" value="1"/>
</dbReference>
<feature type="transmembrane region" description="Helical" evidence="6">
    <location>
        <begin position="220"/>
        <end position="240"/>
    </location>
</feature>
<dbReference type="AlphaFoldDB" id="A0A366KEB3"/>
<evidence type="ECO:0000256" key="4">
    <source>
        <dbReference type="ARBA" id="ARBA00022989"/>
    </source>
</evidence>
<dbReference type="CDD" id="cd10432">
    <property type="entry name" value="BI-1-like_bacterial"/>
    <property type="match status" value="1"/>
</dbReference>
<feature type="transmembrane region" description="Helical" evidence="6">
    <location>
        <begin position="196"/>
        <end position="214"/>
    </location>
</feature>
<gene>
    <name evidence="8" type="ORF">CRD59_03345</name>
</gene>
<evidence type="ECO:0000256" key="5">
    <source>
        <dbReference type="ARBA" id="ARBA00023136"/>
    </source>
</evidence>
<proteinExistence type="inferred from homology"/>
<keyword evidence="9" id="KW-1185">Reference proteome</keyword>
<evidence type="ECO:0000256" key="1">
    <source>
        <dbReference type="ARBA" id="ARBA00004141"/>
    </source>
</evidence>
<accession>A0A366KEB3</accession>
<dbReference type="EMBL" id="PDCH01000004">
    <property type="protein sequence ID" value="RBP99572.1"/>
    <property type="molecule type" value="Genomic_DNA"/>
</dbReference>
<comment type="subcellular location">
    <subcellularLocation>
        <location evidence="1">Membrane</location>
        <topology evidence="1">Multi-pass membrane protein</topology>
    </subcellularLocation>
</comment>
<comment type="similarity">
    <text evidence="2 6">Belongs to the BI1 family.</text>
</comment>
<evidence type="ECO:0000313" key="8">
    <source>
        <dbReference type="EMBL" id="RBP99572.1"/>
    </source>
</evidence>
<dbReference type="Proteomes" id="UP000252345">
    <property type="component" value="Unassembled WGS sequence"/>
</dbReference>
<evidence type="ECO:0000256" key="7">
    <source>
        <dbReference type="SAM" id="MobiDB-lite"/>
    </source>
</evidence>
<keyword evidence="3 6" id="KW-0812">Transmembrane</keyword>
<keyword evidence="4 6" id="KW-1133">Transmembrane helix</keyword>
<evidence type="ECO:0000256" key="2">
    <source>
        <dbReference type="ARBA" id="ARBA00010350"/>
    </source>
</evidence>
<feature type="region of interest" description="Disordered" evidence="7">
    <location>
        <begin position="1"/>
        <end position="21"/>
    </location>
</feature>
<dbReference type="RefSeq" id="WP_113853184.1">
    <property type="nucleotide sequence ID" value="NZ_PDCH01000004.1"/>
</dbReference>
<feature type="transmembrane region" description="Helical" evidence="6">
    <location>
        <begin position="166"/>
        <end position="184"/>
    </location>
</feature>
<dbReference type="PANTHER" id="PTHR23291:SF50">
    <property type="entry name" value="PROTEIN LIFEGUARD 4"/>
    <property type="match status" value="1"/>
</dbReference>
<evidence type="ECO:0000256" key="6">
    <source>
        <dbReference type="RuleBase" id="RU004379"/>
    </source>
</evidence>
<feature type="transmembrane region" description="Helical" evidence="6">
    <location>
        <begin position="82"/>
        <end position="104"/>
    </location>
</feature>
<sequence>MTFGRQPQQNNQGYQGYQAYQTPDPYQAQGQRMYGQGTGQEPYGSPYVRQPDGTAAIPTHSPYSYERAERTSMTRAYAEMGLGLLVTAAVAYLAYASGLLYSFVSATGSLGWVALCIAQIAFAWTLSARVMRMKTSTGRIMFYAYAALMGFTLSSLFAAYSVATLLVTLVTCSAFFFVLTMLGLTTRKNMLGWGPVLFAGLISLLLVQVVLMFIAPSASALKVIATIGIALFAGITMHDAQQTRAIFAAYESQGAAAIERVSILCALNLYLDFVNLFLYIIQLFGSRN</sequence>
<feature type="transmembrane region" description="Helical" evidence="6">
    <location>
        <begin position="261"/>
        <end position="281"/>
    </location>
</feature>
<keyword evidence="5 6" id="KW-0472">Membrane</keyword>
<dbReference type="InterPro" id="IPR006214">
    <property type="entry name" value="Bax_inhibitor_1-related"/>
</dbReference>
<evidence type="ECO:0000313" key="9">
    <source>
        <dbReference type="Proteomes" id="UP000252345"/>
    </source>
</evidence>
<feature type="transmembrane region" description="Helical" evidence="6">
    <location>
        <begin position="140"/>
        <end position="160"/>
    </location>
</feature>
<feature type="transmembrane region" description="Helical" evidence="6">
    <location>
        <begin position="110"/>
        <end position="128"/>
    </location>
</feature>
<name>A0A366KEB3_9BIFI</name>
<dbReference type="PANTHER" id="PTHR23291">
    <property type="entry name" value="BAX INHIBITOR-RELATED"/>
    <property type="match status" value="1"/>
</dbReference>
<protein>
    <recommendedName>
        <fullName evidence="10">BAX inhibitor (BI)-1/YccA family protein</fullName>
    </recommendedName>
</protein>